<proteinExistence type="predicted"/>
<evidence type="ECO:0000256" key="1">
    <source>
        <dbReference type="SAM" id="SignalP"/>
    </source>
</evidence>
<dbReference type="RefSeq" id="WP_152158768.1">
    <property type="nucleotide sequence ID" value="NZ_WEHX01000069.1"/>
</dbReference>
<accession>A0A6I1EHR9</accession>
<comment type="caution">
    <text evidence="2">The sequence shown here is derived from an EMBL/GenBank/DDBJ whole genome shotgun (WGS) entry which is preliminary data.</text>
</comment>
<feature type="signal peptide" evidence="1">
    <location>
        <begin position="1"/>
        <end position="23"/>
    </location>
</feature>
<sequence>MKKNTKIAAAAALSAVFLLGGCASDGTYYRADTYTANQVNRVQEVNTVEIIAINAARVAVPNSSNRETAQIAGAILGAIAGAAIGNHNNHSTSARVMGGLAGGAVGGLAGGAVGGDSTTYTDGVQIIYKTAGGRVLQTSQVGQPCEFKTGTAILVAPTPSEARIQPNNPYGCPRK</sequence>
<organism evidence="2 3">
    <name type="scientific">Sutterella seckii</name>
    <dbReference type="NCBI Taxonomy" id="1944635"/>
    <lineage>
        <taxon>Bacteria</taxon>
        <taxon>Pseudomonadati</taxon>
        <taxon>Pseudomonadota</taxon>
        <taxon>Betaproteobacteria</taxon>
        <taxon>Burkholderiales</taxon>
        <taxon>Sutterellaceae</taxon>
        <taxon>Sutterella</taxon>
    </lineage>
</organism>
<dbReference type="PROSITE" id="PS51257">
    <property type="entry name" value="PROKAR_LIPOPROTEIN"/>
    <property type="match status" value="1"/>
</dbReference>
<reference evidence="2 3" key="1">
    <citation type="submission" date="2019-10" db="EMBL/GenBank/DDBJ databases">
        <title>Genome diversity of Sutterella seckii.</title>
        <authorList>
            <person name="Chaplin A.V."/>
            <person name="Sokolova S.R."/>
            <person name="Mosin K.A."/>
            <person name="Ivanova E.L."/>
            <person name="Kochetkova T.O."/>
            <person name="Goltsov A.Y."/>
            <person name="Trofimov D.Y."/>
            <person name="Efimov B.A."/>
        </authorList>
    </citation>
    <scope>NUCLEOTIDE SEQUENCE [LARGE SCALE GENOMIC DNA]</scope>
    <source>
        <strain evidence="2 3">ASD393</strain>
    </source>
</reference>
<dbReference type="EMBL" id="WEHX01000069">
    <property type="protein sequence ID" value="KAB7656610.1"/>
    <property type="molecule type" value="Genomic_DNA"/>
</dbReference>
<dbReference type="AlphaFoldDB" id="A0A6I1EHR9"/>
<evidence type="ECO:0000313" key="3">
    <source>
        <dbReference type="Proteomes" id="UP000430564"/>
    </source>
</evidence>
<dbReference type="OrthoDB" id="9156388at2"/>
<name>A0A6I1EHR9_9BURK</name>
<protein>
    <recommendedName>
        <fullName evidence="4">Glycine zipper 2TM domain-containing protein</fullName>
    </recommendedName>
</protein>
<feature type="chain" id="PRO_5026127930" description="Glycine zipper 2TM domain-containing protein" evidence="1">
    <location>
        <begin position="24"/>
        <end position="175"/>
    </location>
</feature>
<evidence type="ECO:0008006" key="4">
    <source>
        <dbReference type="Google" id="ProtNLM"/>
    </source>
</evidence>
<dbReference type="Proteomes" id="UP000430564">
    <property type="component" value="Unassembled WGS sequence"/>
</dbReference>
<gene>
    <name evidence="2" type="ORF">GBM95_08850</name>
</gene>
<evidence type="ECO:0000313" key="2">
    <source>
        <dbReference type="EMBL" id="KAB7656610.1"/>
    </source>
</evidence>
<keyword evidence="1" id="KW-0732">Signal</keyword>